<evidence type="ECO:0000256" key="1">
    <source>
        <dbReference type="SAM" id="SignalP"/>
    </source>
</evidence>
<dbReference type="EMBL" id="JACCJC010000032">
    <property type="protein sequence ID" value="KAF6234143.1"/>
    <property type="molecule type" value="Genomic_DNA"/>
</dbReference>
<reference evidence="2 3" key="1">
    <citation type="journal article" date="2020" name="Genomics">
        <title>Complete, high-quality genomes from long-read metagenomic sequencing of two wolf lichen thalli reveals enigmatic genome architecture.</title>
        <authorList>
            <person name="McKenzie S.K."/>
            <person name="Walston R.F."/>
            <person name="Allen J.L."/>
        </authorList>
    </citation>
    <scope>NUCLEOTIDE SEQUENCE [LARGE SCALE GENOMIC DNA]</scope>
    <source>
        <strain evidence="2">WasteWater2</strain>
    </source>
</reference>
<feature type="chain" id="PRO_5034836718" description="Rhodanese domain-containing protein" evidence="1">
    <location>
        <begin position="16"/>
        <end position="144"/>
    </location>
</feature>
<keyword evidence="1" id="KW-0732">Signal</keyword>
<evidence type="ECO:0000313" key="2">
    <source>
        <dbReference type="EMBL" id="KAF6234143.1"/>
    </source>
</evidence>
<evidence type="ECO:0008006" key="4">
    <source>
        <dbReference type="Google" id="ProtNLM"/>
    </source>
</evidence>
<dbReference type="RefSeq" id="XP_037163544.1">
    <property type="nucleotide sequence ID" value="XM_037309465.1"/>
</dbReference>
<comment type="caution">
    <text evidence="2">The sequence shown here is derived from an EMBL/GenBank/DDBJ whole genome shotgun (WGS) entry which is preliminary data.</text>
</comment>
<dbReference type="AlphaFoldDB" id="A0A8H6FSY4"/>
<evidence type="ECO:0000313" key="3">
    <source>
        <dbReference type="Proteomes" id="UP000578531"/>
    </source>
</evidence>
<sequence length="144" mass="14981">MPLLTPLLLAALAAATAPPRPPARVPAPLVDDGTILNFAPTLAFPQRALYAGALARFTGPPGSRIPVRSARNVRAVCFGERSHVAVLGSALRAAGVEATGGWSTLRGSRTRTWGRLSVSRAWLRGWGVSAWVFEGGNAGDGGSR</sequence>
<organism evidence="2 3">
    <name type="scientific">Letharia columbiana</name>
    <dbReference type="NCBI Taxonomy" id="112416"/>
    <lineage>
        <taxon>Eukaryota</taxon>
        <taxon>Fungi</taxon>
        <taxon>Dikarya</taxon>
        <taxon>Ascomycota</taxon>
        <taxon>Pezizomycotina</taxon>
        <taxon>Lecanoromycetes</taxon>
        <taxon>OSLEUM clade</taxon>
        <taxon>Lecanoromycetidae</taxon>
        <taxon>Lecanorales</taxon>
        <taxon>Lecanorineae</taxon>
        <taxon>Parmeliaceae</taxon>
        <taxon>Letharia</taxon>
    </lineage>
</organism>
<dbReference type="Proteomes" id="UP000578531">
    <property type="component" value="Unassembled WGS sequence"/>
</dbReference>
<gene>
    <name evidence="2" type="ORF">HO173_007563</name>
</gene>
<keyword evidence="3" id="KW-1185">Reference proteome</keyword>
<protein>
    <recommendedName>
        <fullName evidence="4">Rhodanese domain-containing protein</fullName>
    </recommendedName>
</protein>
<proteinExistence type="predicted"/>
<feature type="signal peptide" evidence="1">
    <location>
        <begin position="1"/>
        <end position="15"/>
    </location>
</feature>
<accession>A0A8H6FSY4</accession>
<dbReference type="GeneID" id="59289219"/>
<name>A0A8H6FSY4_9LECA</name>